<keyword evidence="2" id="KW-1185">Reference proteome</keyword>
<name>A0A6G0YCH9_APHCR</name>
<organism evidence="1 2">
    <name type="scientific">Aphis craccivora</name>
    <name type="common">Cowpea aphid</name>
    <dbReference type="NCBI Taxonomy" id="307492"/>
    <lineage>
        <taxon>Eukaryota</taxon>
        <taxon>Metazoa</taxon>
        <taxon>Ecdysozoa</taxon>
        <taxon>Arthropoda</taxon>
        <taxon>Hexapoda</taxon>
        <taxon>Insecta</taxon>
        <taxon>Pterygota</taxon>
        <taxon>Neoptera</taxon>
        <taxon>Paraneoptera</taxon>
        <taxon>Hemiptera</taxon>
        <taxon>Sternorrhyncha</taxon>
        <taxon>Aphidomorpha</taxon>
        <taxon>Aphidoidea</taxon>
        <taxon>Aphididae</taxon>
        <taxon>Aphidini</taxon>
        <taxon>Aphis</taxon>
        <taxon>Aphis</taxon>
    </lineage>
</organism>
<dbReference type="PANTHER" id="PTHR31511:SF12">
    <property type="entry name" value="RHO TERMINATION FACTOR N-TERMINAL DOMAIN-CONTAINING PROTEIN"/>
    <property type="match status" value="1"/>
</dbReference>
<reference evidence="1 2" key="1">
    <citation type="submission" date="2019-08" db="EMBL/GenBank/DDBJ databases">
        <title>Whole genome of Aphis craccivora.</title>
        <authorList>
            <person name="Voronova N.V."/>
            <person name="Shulinski R.S."/>
            <person name="Bandarenka Y.V."/>
            <person name="Zhorov D.G."/>
            <person name="Warner D."/>
        </authorList>
    </citation>
    <scope>NUCLEOTIDE SEQUENCE [LARGE SCALE GENOMIC DNA]</scope>
    <source>
        <strain evidence="1">180601</strain>
        <tissue evidence="1">Whole Body</tissue>
    </source>
</reference>
<comment type="caution">
    <text evidence="1">The sequence shown here is derived from an EMBL/GenBank/DDBJ whole genome shotgun (WGS) entry which is preliminary data.</text>
</comment>
<accession>A0A6G0YCH9</accession>
<dbReference type="PANTHER" id="PTHR31511">
    <property type="entry name" value="PROTEIN CBG23764"/>
    <property type="match status" value="1"/>
</dbReference>
<dbReference type="AlphaFoldDB" id="A0A6G0YCH9"/>
<dbReference type="EMBL" id="VUJU01004845">
    <property type="protein sequence ID" value="KAF0753068.1"/>
    <property type="molecule type" value="Genomic_DNA"/>
</dbReference>
<proteinExistence type="predicted"/>
<gene>
    <name evidence="1" type="ORF">FWK35_00014277</name>
</gene>
<dbReference type="SUPFAM" id="SSF56672">
    <property type="entry name" value="DNA/RNA polymerases"/>
    <property type="match status" value="1"/>
</dbReference>
<evidence type="ECO:0000313" key="1">
    <source>
        <dbReference type="EMBL" id="KAF0753068.1"/>
    </source>
</evidence>
<protein>
    <submittedName>
        <fullName evidence="1">Uncharacterized protein</fullName>
    </submittedName>
</protein>
<sequence>MCTLAKNLITPKLQNFRETSKHFDTEDMSLVTRKGVYPYEFTDSWSKLEETHLPKKADFYSTMAEEHICDTDVFENFRDLCLTTYTLDPAFYYTCPGFSFDAMLKHTSMKLELLHDYDMLLMIEKGICGGLTQASNNLYGWAMSQYMPYGGFKWVEPTLDELNNLTDTSPIGRIYEVDISYPQELHDKHNDLPFLPQNGIPTGSKVKKLMATLEPKKNYIVHYRNLQQD</sequence>
<dbReference type="InterPro" id="IPR043502">
    <property type="entry name" value="DNA/RNA_pol_sf"/>
</dbReference>
<dbReference type="GO" id="GO:0071897">
    <property type="term" value="P:DNA biosynthetic process"/>
    <property type="evidence" value="ECO:0007669"/>
    <property type="project" value="UniProtKB-ARBA"/>
</dbReference>
<dbReference type="Proteomes" id="UP000478052">
    <property type="component" value="Unassembled WGS sequence"/>
</dbReference>
<dbReference type="OrthoDB" id="414982at2759"/>
<evidence type="ECO:0000313" key="2">
    <source>
        <dbReference type="Proteomes" id="UP000478052"/>
    </source>
</evidence>